<proteinExistence type="predicted"/>
<organism evidence="4 5">
    <name type="scientific">Hemibagrus wyckioides</name>
    <dbReference type="NCBI Taxonomy" id="337641"/>
    <lineage>
        <taxon>Eukaryota</taxon>
        <taxon>Metazoa</taxon>
        <taxon>Chordata</taxon>
        <taxon>Craniata</taxon>
        <taxon>Vertebrata</taxon>
        <taxon>Euteleostomi</taxon>
        <taxon>Actinopterygii</taxon>
        <taxon>Neopterygii</taxon>
        <taxon>Teleostei</taxon>
        <taxon>Ostariophysi</taxon>
        <taxon>Siluriformes</taxon>
        <taxon>Bagridae</taxon>
        <taxon>Hemibagrus</taxon>
    </lineage>
</organism>
<dbReference type="InterPro" id="IPR043159">
    <property type="entry name" value="Lectin_gal-bd_sf"/>
</dbReference>
<evidence type="ECO:0000256" key="1">
    <source>
        <dbReference type="ARBA" id="ARBA00022734"/>
    </source>
</evidence>
<keyword evidence="5" id="KW-1185">Reference proteome</keyword>
<dbReference type="AlphaFoldDB" id="A0A9D3SPX9"/>
<evidence type="ECO:0000256" key="2">
    <source>
        <dbReference type="ARBA" id="ARBA00022737"/>
    </source>
</evidence>
<dbReference type="PROSITE" id="PS50228">
    <property type="entry name" value="SUEL_LECTIN"/>
    <property type="match status" value="1"/>
</dbReference>
<dbReference type="Pfam" id="PF02140">
    <property type="entry name" value="SUEL_Lectin"/>
    <property type="match status" value="1"/>
</dbReference>
<dbReference type="OrthoDB" id="1100386at2759"/>
<comment type="caution">
    <text evidence="4">The sequence shown here is derived from an EMBL/GenBank/DDBJ whole genome shotgun (WGS) entry which is preliminary data.</text>
</comment>
<dbReference type="EMBL" id="JAHKSW010000005">
    <property type="protein sequence ID" value="KAG7332167.1"/>
    <property type="molecule type" value="Genomic_DNA"/>
</dbReference>
<name>A0A9D3SPX9_9TELE</name>
<protein>
    <recommendedName>
        <fullName evidence="3">SUEL-type lectin domain-containing protein</fullName>
    </recommendedName>
</protein>
<dbReference type="InterPro" id="IPR000922">
    <property type="entry name" value="Lectin_gal-bd_dom"/>
</dbReference>
<evidence type="ECO:0000313" key="5">
    <source>
        <dbReference type="Proteomes" id="UP000824219"/>
    </source>
</evidence>
<accession>A0A9D3SPX9</accession>
<evidence type="ECO:0000313" key="4">
    <source>
        <dbReference type="EMBL" id="KAG7332167.1"/>
    </source>
</evidence>
<dbReference type="Proteomes" id="UP000824219">
    <property type="component" value="Linkage Group LG05"/>
</dbReference>
<keyword evidence="1" id="KW-0430">Lectin</keyword>
<gene>
    <name evidence="4" type="ORF">KOW79_004001</name>
</gene>
<sequence length="104" mass="11153">MLCLKLTLLTRADTTEILYANYGRTDSVTCSSGLPNGLTQNTNCYAPDTLSTVSSLCNGLSSCTVEASSTVFTDPCKGTAEYLTVTYRCLKKIVTCEENTADLT</sequence>
<reference evidence="4 5" key="1">
    <citation type="submission" date="2021-06" db="EMBL/GenBank/DDBJ databases">
        <title>Chromosome-level genome assembly of the red-tail catfish (Hemibagrus wyckioides).</title>
        <authorList>
            <person name="Shao F."/>
        </authorList>
    </citation>
    <scope>NUCLEOTIDE SEQUENCE [LARGE SCALE GENOMIC DNA]</scope>
    <source>
        <strain evidence="4">EC202008001</strain>
        <tissue evidence="4">Blood</tissue>
    </source>
</reference>
<evidence type="ECO:0000259" key="3">
    <source>
        <dbReference type="PROSITE" id="PS50228"/>
    </source>
</evidence>
<keyword evidence="2" id="KW-0677">Repeat</keyword>
<dbReference type="GO" id="GO:0030246">
    <property type="term" value="F:carbohydrate binding"/>
    <property type="evidence" value="ECO:0007669"/>
    <property type="project" value="UniProtKB-KW"/>
</dbReference>
<dbReference type="Gene3D" id="2.60.120.740">
    <property type="match status" value="1"/>
</dbReference>
<feature type="domain" description="SUEL-type lectin" evidence="3">
    <location>
        <begin position="1"/>
        <end position="90"/>
    </location>
</feature>
<dbReference type="PANTHER" id="PTHR46780">
    <property type="entry name" value="PROTEIN EVA-1"/>
    <property type="match status" value="1"/>
</dbReference>
<dbReference type="FunFam" id="2.60.120.740:FF:000001">
    <property type="entry name" value="Adhesion G protein-coupled receptor L2"/>
    <property type="match status" value="1"/>
</dbReference>